<dbReference type="OrthoDB" id="5869208at2759"/>
<sequence>MLIYSVGGSLYRSRLIKYDVIALQETKGRKETVREIEHNELLIIGAKVENRTIGGVGFLINSTVQHLVDSHESIGPRLAILRLRSKEQGTISIINGCSPTSANETKNEKIFSNFWKRRFERRRATTNSSSATLMPSLARTVTAIGSSDVMALPQGMKMENDCWTSYLRLTRAKISFKKNFKSDTHRPAPHKIPTFKSADLESVIESNTWKLFEDPSEDYDHFVRRVLKCADASRPSQPTTIPRLNAHATALLEKRKAVKLDPNGTHLEKVITGKACRIAIKESLRDYRQTKLLEAAETKSSIERCKRDLNDQRNVVAAPENKEGTMQSSRRVMENMVQQFYTELLRSSTLVQRCPLPPLDDFLPTIESDVAQVMKSMEKGTAPGPDNIPADLLHAGSTALHSVLARHFNHCL</sequence>
<protein>
    <submittedName>
        <fullName evidence="1">Uncharacterized protein</fullName>
    </submittedName>
</protein>
<name>A0A016SEW5_9BILA</name>
<dbReference type="Proteomes" id="UP000024635">
    <property type="component" value="Unassembled WGS sequence"/>
</dbReference>
<dbReference type="Gene3D" id="3.60.10.10">
    <property type="entry name" value="Endonuclease/exonuclease/phosphatase"/>
    <property type="match status" value="1"/>
</dbReference>
<dbReference type="InterPro" id="IPR036691">
    <property type="entry name" value="Endo/exonu/phosph_ase_sf"/>
</dbReference>
<accession>A0A016SEW5</accession>
<comment type="caution">
    <text evidence="1">The sequence shown here is derived from an EMBL/GenBank/DDBJ whole genome shotgun (WGS) entry which is preliminary data.</text>
</comment>
<reference evidence="2" key="1">
    <citation type="journal article" date="2015" name="Nat. Genet.">
        <title>The genome and transcriptome of the zoonotic hookworm Ancylostoma ceylanicum identify infection-specific gene families.</title>
        <authorList>
            <person name="Schwarz E.M."/>
            <person name="Hu Y."/>
            <person name="Antoshechkin I."/>
            <person name="Miller M.M."/>
            <person name="Sternberg P.W."/>
            <person name="Aroian R.V."/>
        </authorList>
    </citation>
    <scope>NUCLEOTIDE SEQUENCE</scope>
    <source>
        <strain evidence="2">HY135</strain>
    </source>
</reference>
<dbReference type="STRING" id="53326.A0A016SEW5"/>
<evidence type="ECO:0000313" key="2">
    <source>
        <dbReference type="Proteomes" id="UP000024635"/>
    </source>
</evidence>
<organism evidence="1 2">
    <name type="scientific">Ancylostoma ceylanicum</name>
    <dbReference type="NCBI Taxonomy" id="53326"/>
    <lineage>
        <taxon>Eukaryota</taxon>
        <taxon>Metazoa</taxon>
        <taxon>Ecdysozoa</taxon>
        <taxon>Nematoda</taxon>
        <taxon>Chromadorea</taxon>
        <taxon>Rhabditida</taxon>
        <taxon>Rhabditina</taxon>
        <taxon>Rhabditomorpha</taxon>
        <taxon>Strongyloidea</taxon>
        <taxon>Ancylostomatidae</taxon>
        <taxon>Ancylostomatinae</taxon>
        <taxon>Ancylostoma</taxon>
    </lineage>
</organism>
<evidence type="ECO:0000313" key="1">
    <source>
        <dbReference type="EMBL" id="EYB89110.1"/>
    </source>
</evidence>
<gene>
    <name evidence="1" type="primary">Acey_s0236.g3230</name>
    <name evidence="1" type="ORF">Y032_0236g3230</name>
</gene>
<dbReference type="EMBL" id="JARK01001572">
    <property type="protein sequence ID" value="EYB89110.1"/>
    <property type="molecule type" value="Genomic_DNA"/>
</dbReference>
<keyword evidence="2" id="KW-1185">Reference proteome</keyword>
<proteinExistence type="predicted"/>
<dbReference type="AlphaFoldDB" id="A0A016SEW5"/>